<dbReference type="OrthoDB" id="266138at2759"/>
<dbReference type="Pfam" id="PF13855">
    <property type="entry name" value="LRR_8"/>
    <property type="match status" value="1"/>
</dbReference>
<evidence type="ECO:0000256" key="1">
    <source>
        <dbReference type="ARBA" id="ARBA00022614"/>
    </source>
</evidence>
<dbReference type="Proteomes" id="UP000198211">
    <property type="component" value="Unassembled WGS sequence"/>
</dbReference>
<protein>
    <submittedName>
        <fullName evidence="3">Uncharacterized protein</fullName>
    </submittedName>
</protein>
<proteinExistence type="predicted"/>
<dbReference type="SUPFAM" id="SSF52058">
    <property type="entry name" value="L domain-like"/>
    <property type="match status" value="1"/>
</dbReference>
<dbReference type="PROSITE" id="PS51450">
    <property type="entry name" value="LRR"/>
    <property type="match status" value="1"/>
</dbReference>
<dbReference type="InterPro" id="IPR001611">
    <property type="entry name" value="Leu-rich_rpt"/>
</dbReference>
<sequence>MKELRSLDVSHNVIESLQEVAMMSKLLVLKCSSNQISDLSWIAGLTCLEELWVQHNRVESAQLAHLQHLTVLQTLVVHPNPCTERDDYVYDIFSLFFIYCF</sequence>
<keyword evidence="2" id="KW-0677">Repeat</keyword>
<evidence type="ECO:0000256" key="2">
    <source>
        <dbReference type="ARBA" id="ARBA00022737"/>
    </source>
</evidence>
<evidence type="ECO:0000313" key="3">
    <source>
        <dbReference type="EMBL" id="OWZ19603.1"/>
    </source>
</evidence>
<dbReference type="PANTHER" id="PTHR18849">
    <property type="entry name" value="LEUCINE RICH REPEAT PROTEIN"/>
    <property type="match status" value="1"/>
</dbReference>
<keyword evidence="1" id="KW-0433">Leucine-rich repeat</keyword>
<accession>A0A225WPI0</accession>
<dbReference type="EMBL" id="NBNE01000422">
    <property type="protein sequence ID" value="OWZ19603.1"/>
    <property type="molecule type" value="Genomic_DNA"/>
</dbReference>
<name>A0A225WPI0_9STRA</name>
<dbReference type="InterPro" id="IPR032675">
    <property type="entry name" value="LRR_dom_sf"/>
</dbReference>
<dbReference type="STRING" id="4795.A0A225WPI0"/>
<comment type="caution">
    <text evidence="3">The sequence shown here is derived from an EMBL/GenBank/DDBJ whole genome shotgun (WGS) entry which is preliminary data.</text>
</comment>
<dbReference type="PANTHER" id="PTHR18849:SF0">
    <property type="entry name" value="CILIA- AND FLAGELLA-ASSOCIATED PROTEIN 410-RELATED"/>
    <property type="match status" value="1"/>
</dbReference>
<dbReference type="AlphaFoldDB" id="A0A225WPI0"/>
<organism evidence="3 4">
    <name type="scientific">Phytophthora megakarya</name>
    <dbReference type="NCBI Taxonomy" id="4795"/>
    <lineage>
        <taxon>Eukaryota</taxon>
        <taxon>Sar</taxon>
        <taxon>Stramenopiles</taxon>
        <taxon>Oomycota</taxon>
        <taxon>Peronosporomycetes</taxon>
        <taxon>Peronosporales</taxon>
        <taxon>Peronosporaceae</taxon>
        <taxon>Phytophthora</taxon>
    </lineage>
</organism>
<dbReference type="Gene3D" id="3.80.10.10">
    <property type="entry name" value="Ribonuclease Inhibitor"/>
    <property type="match status" value="1"/>
</dbReference>
<gene>
    <name evidence="3" type="ORF">PHMEG_0006123</name>
</gene>
<evidence type="ECO:0000313" key="4">
    <source>
        <dbReference type="Proteomes" id="UP000198211"/>
    </source>
</evidence>
<reference evidence="4" key="1">
    <citation type="submission" date="2017-03" db="EMBL/GenBank/DDBJ databases">
        <title>Phytopthora megakarya and P. palmivora, two closely related causual agents of cacao black pod achieved similar genome size and gene model numbers by different mechanisms.</title>
        <authorList>
            <person name="Ali S."/>
            <person name="Shao J."/>
            <person name="Larry D.J."/>
            <person name="Kronmiller B."/>
            <person name="Shen D."/>
            <person name="Strem M.D."/>
            <person name="Melnick R.L."/>
            <person name="Guiltinan M.J."/>
            <person name="Tyler B.M."/>
            <person name="Meinhardt L.W."/>
            <person name="Bailey B.A."/>
        </authorList>
    </citation>
    <scope>NUCLEOTIDE SEQUENCE [LARGE SCALE GENOMIC DNA]</scope>
    <source>
        <strain evidence="4">zdho120</strain>
    </source>
</reference>
<keyword evidence="4" id="KW-1185">Reference proteome</keyword>